<comment type="subcellular location">
    <subcellularLocation>
        <location evidence="1">Nucleus</location>
    </subcellularLocation>
</comment>
<evidence type="ECO:0000259" key="9">
    <source>
        <dbReference type="PROSITE" id="PS50048"/>
    </source>
</evidence>
<dbReference type="GO" id="GO:0006351">
    <property type="term" value="P:DNA-templated transcription"/>
    <property type="evidence" value="ECO:0007669"/>
    <property type="project" value="InterPro"/>
</dbReference>
<feature type="region of interest" description="Disordered" evidence="8">
    <location>
        <begin position="815"/>
        <end position="837"/>
    </location>
</feature>
<dbReference type="CDD" id="cd00067">
    <property type="entry name" value="GAL4"/>
    <property type="match status" value="1"/>
</dbReference>
<dbReference type="InterPro" id="IPR051615">
    <property type="entry name" value="Transcr_Regulatory_Elem"/>
</dbReference>
<gene>
    <name evidence="10" type="ORF">EIP91_001320</name>
</gene>
<proteinExistence type="predicted"/>
<dbReference type="Gene3D" id="4.10.240.10">
    <property type="entry name" value="Zn(2)-C6 fungal-type DNA-binding domain"/>
    <property type="match status" value="1"/>
</dbReference>
<dbReference type="PANTHER" id="PTHR31313:SF78">
    <property type="entry name" value="TRANSCRIPTION FACTOR DOMAIN-CONTAINING PROTEIN"/>
    <property type="match status" value="1"/>
</dbReference>
<evidence type="ECO:0000256" key="3">
    <source>
        <dbReference type="ARBA" id="ARBA00022833"/>
    </source>
</evidence>
<feature type="compositionally biased region" description="Polar residues" evidence="8">
    <location>
        <begin position="778"/>
        <end position="787"/>
    </location>
</feature>
<feature type="region of interest" description="Disordered" evidence="8">
    <location>
        <begin position="1"/>
        <end position="33"/>
    </location>
</feature>
<organism evidence="10 11">
    <name type="scientific">Steccherinum ochraceum</name>
    <dbReference type="NCBI Taxonomy" id="92696"/>
    <lineage>
        <taxon>Eukaryota</taxon>
        <taxon>Fungi</taxon>
        <taxon>Dikarya</taxon>
        <taxon>Basidiomycota</taxon>
        <taxon>Agaricomycotina</taxon>
        <taxon>Agaricomycetes</taxon>
        <taxon>Polyporales</taxon>
        <taxon>Steccherinaceae</taxon>
        <taxon>Steccherinum</taxon>
    </lineage>
</organism>
<evidence type="ECO:0000256" key="7">
    <source>
        <dbReference type="ARBA" id="ARBA00023242"/>
    </source>
</evidence>
<feature type="region of interest" description="Disordered" evidence="8">
    <location>
        <begin position="902"/>
        <end position="939"/>
    </location>
</feature>
<keyword evidence="5" id="KW-0238">DNA-binding</keyword>
<dbReference type="Pfam" id="PF04082">
    <property type="entry name" value="Fungal_trans"/>
    <property type="match status" value="1"/>
</dbReference>
<evidence type="ECO:0000256" key="2">
    <source>
        <dbReference type="ARBA" id="ARBA00022723"/>
    </source>
</evidence>
<dbReference type="GO" id="GO:0003677">
    <property type="term" value="F:DNA binding"/>
    <property type="evidence" value="ECO:0007669"/>
    <property type="project" value="UniProtKB-KW"/>
</dbReference>
<keyword evidence="2" id="KW-0479">Metal-binding</keyword>
<dbReference type="STRING" id="92696.A0A4R0RKN5"/>
<feature type="region of interest" description="Disordered" evidence="8">
    <location>
        <begin position="198"/>
        <end position="251"/>
    </location>
</feature>
<dbReference type="InterPro" id="IPR001138">
    <property type="entry name" value="Zn2Cys6_DnaBD"/>
</dbReference>
<dbReference type="AlphaFoldDB" id="A0A4R0RKN5"/>
<dbReference type="InterPro" id="IPR036864">
    <property type="entry name" value="Zn2-C6_fun-type_DNA-bd_sf"/>
</dbReference>
<dbReference type="GO" id="GO:0008270">
    <property type="term" value="F:zinc ion binding"/>
    <property type="evidence" value="ECO:0007669"/>
    <property type="project" value="InterPro"/>
</dbReference>
<dbReference type="SMART" id="SM00906">
    <property type="entry name" value="Fungal_trans"/>
    <property type="match status" value="1"/>
</dbReference>
<sequence>MEPYADLRYNAASASLSEDDNDPSQSSKTKRGSRACDRCRKIKSKCEPSEGEKCKNCSVSGTSCTYQGPSFKRGPPKGYIHAIEQRWQQVECILATIMSSPRAEGIITDVRQDAFARSILDRVDAGPYGRNGRAQQGHAVTQEGFYNAIMGADSGSVYEDRRSRRQSRVSREIVSVQDSTLAVPTIEWQNQLSRRLNLSGPSSPSLGSVSSPAMTSPLALSTSAPGSSNGEPSRRRARLDGATLDPQFRGPSDMYNLGDAYHEEYNSTTEAMGHLSVNENQDIRYHDKSAGLHLLAQNARNDDSQTKENGIWKFRSPKEGASPGGTLADLYPPIIWPPPAVQDHLINLYFAYVHPFYPVVHKAAFLTLYNDRKVGPKTRHGKSIQGISDLLLLSMFAFAARYSDDEIKNHRSTAAVHEQVSPGGKSYADDARRVLNIVYQHSRPSTCQSLLLMGIREFGVGVMEQGWLYVGMACRMAVDLGMNHNADEWKDAKGELLFSMADREARRQIWAACCIADKLSSIWLGRPVQFREYDYNVDYPAVIEPEEHEDWRPYPADALGADYRVETGRNLSNFREQAKLSLIMSQIMAKIYPVQPSADTPRRAELEQLESRLHHWLFELPDHLRYCETSRRLTPLPHILALHIEYQFAVLLLHRAFIPNKDDPGLSSSHGYGSDPLPLKSFDICQGAASHISSMMTAFQEHYGLNRCPPLFNTFLQGAGIMHIVTLMRRPGNTQGTVGLMRCIDAAKAMESTWPCATSVRRLLQGAHVQMDDISAWATTSPTSNSRSSKRDIDDALGSERNSDVLPRDVFNIFAPSIQDSPGPTHIPQDTRSSDEGARAFAQSLGVPVSMPVQSDTPFYPGSEWWPQSMMNMQYPTADGLRFYPSGSGQSSQMMSDYPPQGPFTFDDGQLSSNFTDGLHRDDVASRHPGQSHYHTPPH</sequence>
<feature type="compositionally biased region" description="Polar residues" evidence="8">
    <location>
        <begin position="212"/>
        <end position="231"/>
    </location>
</feature>
<feature type="region of interest" description="Disordered" evidence="8">
    <location>
        <begin position="778"/>
        <end position="801"/>
    </location>
</feature>
<dbReference type="EMBL" id="RWJN01000133">
    <property type="protein sequence ID" value="TCD66495.1"/>
    <property type="molecule type" value="Genomic_DNA"/>
</dbReference>
<evidence type="ECO:0000256" key="4">
    <source>
        <dbReference type="ARBA" id="ARBA00023015"/>
    </source>
</evidence>
<dbReference type="OrthoDB" id="2123952at2759"/>
<keyword evidence="7" id="KW-0539">Nucleus</keyword>
<dbReference type="GO" id="GO:0000981">
    <property type="term" value="F:DNA-binding transcription factor activity, RNA polymerase II-specific"/>
    <property type="evidence" value="ECO:0007669"/>
    <property type="project" value="InterPro"/>
</dbReference>
<feature type="domain" description="Zn(2)-C6 fungal-type" evidence="9">
    <location>
        <begin position="35"/>
        <end position="66"/>
    </location>
</feature>
<dbReference type="GO" id="GO:0005634">
    <property type="term" value="C:nucleus"/>
    <property type="evidence" value="ECO:0007669"/>
    <property type="project" value="UniProtKB-SubCell"/>
</dbReference>
<name>A0A4R0RKN5_9APHY</name>
<dbReference type="PROSITE" id="PS50048">
    <property type="entry name" value="ZN2_CY6_FUNGAL_2"/>
    <property type="match status" value="1"/>
</dbReference>
<evidence type="ECO:0000256" key="8">
    <source>
        <dbReference type="SAM" id="MobiDB-lite"/>
    </source>
</evidence>
<dbReference type="Pfam" id="PF00172">
    <property type="entry name" value="Zn_clus"/>
    <property type="match status" value="1"/>
</dbReference>
<dbReference type="InterPro" id="IPR007219">
    <property type="entry name" value="XnlR_reg_dom"/>
</dbReference>
<evidence type="ECO:0000256" key="1">
    <source>
        <dbReference type="ARBA" id="ARBA00004123"/>
    </source>
</evidence>
<dbReference type="SUPFAM" id="SSF57701">
    <property type="entry name" value="Zn2/Cys6 DNA-binding domain"/>
    <property type="match status" value="1"/>
</dbReference>
<dbReference type="CDD" id="cd12148">
    <property type="entry name" value="fungal_TF_MHR"/>
    <property type="match status" value="1"/>
</dbReference>
<dbReference type="PANTHER" id="PTHR31313">
    <property type="entry name" value="TY1 ENHANCER ACTIVATOR"/>
    <property type="match status" value="1"/>
</dbReference>
<dbReference type="PROSITE" id="PS00463">
    <property type="entry name" value="ZN2_CY6_FUNGAL_1"/>
    <property type="match status" value="1"/>
</dbReference>
<keyword evidence="6" id="KW-0804">Transcription</keyword>
<keyword evidence="11" id="KW-1185">Reference proteome</keyword>
<evidence type="ECO:0000313" key="10">
    <source>
        <dbReference type="EMBL" id="TCD66495.1"/>
    </source>
</evidence>
<keyword evidence="3" id="KW-0862">Zinc</keyword>
<reference evidence="10 11" key="1">
    <citation type="submission" date="2018-11" db="EMBL/GenBank/DDBJ databases">
        <title>Genome assembly of Steccherinum ochraceum LE-BIN_3174, the white-rot fungus of the Steccherinaceae family (The Residual Polyporoid clade, Polyporales, Basidiomycota).</title>
        <authorList>
            <person name="Fedorova T.V."/>
            <person name="Glazunova O.A."/>
            <person name="Landesman E.O."/>
            <person name="Moiseenko K.V."/>
            <person name="Psurtseva N.V."/>
            <person name="Savinova O.S."/>
            <person name="Shakhova N.V."/>
            <person name="Tyazhelova T.V."/>
            <person name="Vasina D.V."/>
        </authorList>
    </citation>
    <scope>NUCLEOTIDE SEQUENCE [LARGE SCALE GENOMIC DNA]</scope>
    <source>
        <strain evidence="10 11">LE-BIN_3174</strain>
    </source>
</reference>
<feature type="compositionally biased region" description="Low complexity" evidence="8">
    <location>
        <begin position="198"/>
        <end position="211"/>
    </location>
</feature>
<accession>A0A4R0RKN5</accession>
<dbReference type="Proteomes" id="UP000292702">
    <property type="component" value="Unassembled WGS sequence"/>
</dbReference>
<evidence type="ECO:0000256" key="6">
    <source>
        <dbReference type="ARBA" id="ARBA00023163"/>
    </source>
</evidence>
<dbReference type="SMART" id="SM00066">
    <property type="entry name" value="GAL4"/>
    <property type="match status" value="1"/>
</dbReference>
<comment type="caution">
    <text evidence="10">The sequence shown here is derived from an EMBL/GenBank/DDBJ whole genome shotgun (WGS) entry which is preliminary data.</text>
</comment>
<protein>
    <recommendedName>
        <fullName evidence="9">Zn(2)-C6 fungal-type domain-containing protein</fullName>
    </recommendedName>
</protein>
<evidence type="ECO:0000313" key="11">
    <source>
        <dbReference type="Proteomes" id="UP000292702"/>
    </source>
</evidence>
<keyword evidence="4" id="KW-0805">Transcription regulation</keyword>
<evidence type="ECO:0000256" key="5">
    <source>
        <dbReference type="ARBA" id="ARBA00023125"/>
    </source>
</evidence>